<dbReference type="Pfam" id="PF13289">
    <property type="entry name" value="SIR2_2"/>
    <property type="match status" value="1"/>
</dbReference>
<proteinExistence type="predicted"/>
<dbReference type="InterPro" id="IPR057574">
    <property type="entry name" value="nSTAND_NTPase5_dom"/>
</dbReference>
<organism evidence="3 4">
    <name type="scientific">Paramylibacter ulvae</name>
    <dbReference type="NCBI Taxonomy" id="1651968"/>
    <lineage>
        <taxon>Bacteria</taxon>
        <taxon>Pseudomonadati</taxon>
        <taxon>Pseudomonadota</taxon>
        <taxon>Alphaproteobacteria</taxon>
        <taxon>Rhodobacterales</taxon>
        <taxon>Paracoccaceae</taxon>
        <taxon>Paramylibacter</taxon>
    </lineage>
</organism>
<dbReference type="Gene3D" id="1.25.40.10">
    <property type="entry name" value="Tetratricopeptide repeat domain"/>
    <property type="match status" value="1"/>
</dbReference>
<dbReference type="InterPro" id="IPR019734">
    <property type="entry name" value="TPR_rpt"/>
</dbReference>
<protein>
    <submittedName>
        <fullName evidence="3">SIR2 family protein</fullName>
    </submittedName>
</protein>
<feature type="domain" description="Novel STAND NTPase 5" evidence="2">
    <location>
        <begin position="323"/>
        <end position="464"/>
    </location>
</feature>
<dbReference type="InterPro" id="IPR012340">
    <property type="entry name" value="NA-bd_OB-fold"/>
</dbReference>
<dbReference type="Pfam" id="PF25199">
    <property type="entry name" value="nSTAND_NTPase5"/>
    <property type="match status" value="1"/>
</dbReference>
<evidence type="ECO:0000256" key="1">
    <source>
        <dbReference type="PROSITE-ProRule" id="PRU00339"/>
    </source>
</evidence>
<gene>
    <name evidence="3" type="ORF">GCM10008927_19900</name>
</gene>
<keyword evidence="1" id="KW-0802">TPR repeat</keyword>
<reference evidence="4" key="1">
    <citation type="journal article" date="2019" name="Int. J. Syst. Evol. Microbiol.">
        <title>The Global Catalogue of Microorganisms (GCM) 10K type strain sequencing project: providing services to taxonomists for standard genome sequencing and annotation.</title>
        <authorList>
            <consortium name="The Broad Institute Genomics Platform"/>
            <consortium name="The Broad Institute Genome Sequencing Center for Infectious Disease"/>
            <person name="Wu L."/>
            <person name="Ma J."/>
        </authorList>
    </citation>
    <scope>NUCLEOTIDE SEQUENCE [LARGE SCALE GENOMIC DNA]</scope>
    <source>
        <strain evidence="4">KCTC 32465</strain>
    </source>
</reference>
<evidence type="ECO:0000259" key="2">
    <source>
        <dbReference type="Pfam" id="PF25199"/>
    </source>
</evidence>
<dbReference type="InterPro" id="IPR011990">
    <property type="entry name" value="TPR-like_helical_dom_sf"/>
</dbReference>
<evidence type="ECO:0000313" key="4">
    <source>
        <dbReference type="Proteomes" id="UP000634455"/>
    </source>
</evidence>
<dbReference type="RefSeq" id="WP_189640552.1">
    <property type="nucleotide sequence ID" value="NZ_BMZF01000004.1"/>
</dbReference>
<dbReference type="Proteomes" id="UP000634455">
    <property type="component" value="Unassembled WGS sequence"/>
</dbReference>
<dbReference type="SUPFAM" id="SSF48452">
    <property type="entry name" value="TPR-like"/>
    <property type="match status" value="1"/>
</dbReference>
<sequence>MTKKKLNLPNGLLDAMREQRALLFLGSGASLGAKTPSGTTMPNASKLVEAIADRFLTSKFKDKDLMRVSELAVSQAGTTVFYQWLREIFEPFAPTEAHKNLANFRWRAIATTNYDLLVEKGYHESPSEGQTLVKRFKDAQPIETMLSQYSHPLEYLKLHGCIEHVHDKEVPPVMTPSSYNDHEANRKNLYSRLENLGSEYPIIFCGHSLDDLHIHRLIDNPRNSSRPMYYLISPSLEAEEIQMWASKRVQAIRGTFEQFMSELDVSLPPLMRIPNQTEGADENPYRKQFRVQESESDETNFAFKNEFTFLHAGLKIADVSANRFYAGYDQSWGNIAQNYDVHRRASHQVLENIGAGDSENTQLRVITGAAGYGKTIALMRAAWELAVSFGEFVVWLDDDSKMRPDVLRELYSLLGKRIYIFSDRSGLNCPKIEAILALSKGENIPVTLVTAERKNEWSMYCQRLEKYNPEYFEINKLSEKEITELLKKLEVHDCEGILKGKSEETKRTTIVQKLDRQLLVALYEITRGKSFEEIVMDEYYGITPKEAQDLYLDICTLHRYDVPVRAGVISRISDISFRDFETEFFEPLEDLVFSKQNSTTGDREYRSRHSIVSEMVFSQICQTDENRHDQIIRLIDGLDTNFGSDNLALSHLMRGHNMANTFENITLARQVYEIAILRNPSQSYLKQHLAIFEYRHKDGSLENADAAISEALTEVPNSPSFLHTQAQIHRIRASNSDSDFAKHTLRSRARATLDKIPDQNNAYVLGSRARLRVDAVSDALQELTTNQSEVNETLLTEAVDQAELALHRAFNMYPADPDFLEAEAKLKELLGDKAASTSLLKRAWEKMPRGSGVAKRLAHRYLQDEETDLAISVLTEAIERDPSDRSVNLLLANIHFKQSGDLDDVKALSYLAQSYVNGDREYYARLVASAVAFARKDFENAYTLVDEIHTRAPSDFSPKLGKMETWLKDKLASQTGILKNAYGSYVFITMRDSTRDIYAPAYKSDDVEWDNLKVQGRVSFDIEFHRKGPVAINVKNLN</sequence>
<accession>A0ABQ3D310</accession>
<name>A0ABQ3D310_9RHOB</name>
<dbReference type="EMBL" id="BMZF01000004">
    <property type="protein sequence ID" value="GHA54006.1"/>
    <property type="molecule type" value="Genomic_DNA"/>
</dbReference>
<dbReference type="PROSITE" id="PS50005">
    <property type="entry name" value="TPR"/>
    <property type="match status" value="1"/>
</dbReference>
<evidence type="ECO:0000313" key="3">
    <source>
        <dbReference type="EMBL" id="GHA54006.1"/>
    </source>
</evidence>
<keyword evidence="4" id="KW-1185">Reference proteome</keyword>
<comment type="caution">
    <text evidence="3">The sequence shown here is derived from an EMBL/GenBank/DDBJ whole genome shotgun (WGS) entry which is preliminary data.</text>
</comment>
<feature type="repeat" description="TPR" evidence="1">
    <location>
        <begin position="851"/>
        <end position="884"/>
    </location>
</feature>
<dbReference type="SUPFAM" id="SSF50249">
    <property type="entry name" value="Nucleic acid-binding proteins"/>
    <property type="match status" value="1"/>
</dbReference>